<proteinExistence type="predicted"/>
<dbReference type="Proteomes" id="UP000252733">
    <property type="component" value="Unassembled WGS sequence"/>
</dbReference>
<comment type="caution">
    <text evidence="1">The sequence shown here is derived from an EMBL/GenBank/DDBJ whole genome shotgun (WGS) entry which is preliminary data.</text>
</comment>
<dbReference type="EMBL" id="QPIZ01000026">
    <property type="protein sequence ID" value="RCW29660.1"/>
    <property type="molecule type" value="Genomic_DNA"/>
</dbReference>
<evidence type="ECO:0008006" key="3">
    <source>
        <dbReference type="Google" id="ProtNLM"/>
    </source>
</evidence>
<reference evidence="1 2" key="1">
    <citation type="submission" date="2018-07" db="EMBL/GenBank/DDBJ databases">
        <title>Freshwater and sediment microbial communities from various areas in North America, analyzing microbe dynamics in response to fracking.</title>
        <authorList>
            <person name="Lamendella R."/>
        </authorList>
    </citation>
    <scope>NUCLEOTIDE SEQUENCE [LARGE SCALE GENOMIC DNA]</scope>
    <source>
        <strain evidence="1 2">160A</strain>
    </source>
</reference>
<accession>A0A368UNN4</accession>
<dbReference type="RefSeq" id="WP_114437815.1">
    <property type="nucleotide sequence ID" value="NZ_QPIZ01000026.1"/>
</dbReference>
<protein>
    <recommendedName>
        <fullName evidence="3">SinR family protein</fullName>
    </recommendedName>
</protein>
<gene>
    <name evidence="1" type="ORF">DFO77_12617</name>
</gene>
<keyword evidence="2" id="KW-1185">Reference proteome</keyword>
<organism evidence="1 2">
    <name type="scientific">Marinilabilia salmonicolor</name>
    <dbReference type="NCBI Taxonomy" id="989"/>
    <lineage>
        <taxon>Bacteria</taxon>
        <taxon>Pseudomonadati</taxon>
        <taxon>Bacteroidota</taxon>
        <taxon>Bacteroidia</taxon>
        <taxon>Marinilabiliales</taxon>
        <taxon>Marinilabiliaceae</taxon>
        <taxon>Marinilabilia</taxon>
    </lineage>
</organism>
<dbReference type="AlphaFoldDB" id="A0A368UNN4"/>
<sequence length="89" mass="10244">MKSYLIGYDLNKTGQDYESLIEQIKKLGSWWHCLDSTWIIKSDLTAVQIRDNLNSYIDKNDNLLVAKLSGEAAWSGFNNDCSNWLKNNL</sequence>
<evidence type="ECO:0000313" key="2">
    <source>
        <dbReference type="Proteomes" id="UP000252733"/>
    </source>
</evidence>
<evidence type="ECO:0000313" key="1">
    <source>
        <dbReference type="EMBL" id="RCW29660.1"/>
    </source>
</evidence>
<name>A0A368UNN4_9BACT</name>